<gene>
    <name evidence="5" type="ORF">KPH14_012194</name>
</gene>
<keyword evidence="2" id="KW-0862">Zinc</keyword>
<dbReference type="Gene3D" id="3.30.420.10">
    <property type="entry name" value="Ribonuclease H-like superfamily/Ribonuclease H"/>
    <property type="match status" value="1"/>
</dbReference>
<dbReference type="GO" id="GO:0008270">
    <property type="term" value="F:zinc ion binding"/>
    <property type="evidence" value="ECO:0007669"/>
    <property type="project" value="UniProtKB-KW"/>
</dbReference>
<evidence type="ECO:0008006" key="7">
    <source>
        <dbReference type="Google" id="ProtNLM"/>
    </source>
</evidence>
<reference evidence="5" key="2">
    <citation type="journal article" date="2023" name="Commun. Biol.">
        <title>Intrasexual cuticular hydrocarbon dimorphism in a wasp sheds light on hydrocarbon biosynthesis genes in Hymenoptera.</title>
        <authorList>
            <person name="Moris V.C."/>
            <person name="Podsiadlowski L."/>
            <person name="Martin S."/>
            <person name="Oeyen J.P."/>
            <person name="Donath A."/>
            <person name="Petersen M."/>
            <person name="Wilbrandt J."/>
            <person name="Misof B."/>
            <person name="Liedtke D."/>
            <person name="Thamm M."/>
            <person name="Scheiner R."/>
            <person name="Schmitt T."/>
            <person name="Niehuis O."/>
        </authorList>
    </citation>
    <scope>NUCLEOTIDE SEQUENCE</scope>
    <source>
        <strain evidence="5">GBR_01_08_01A</strain>
    </source>
</reference>
<name>A0AAD9VLG6_9HYME</name>
<dbReference type="Proteomes" id="UP001258017">
    <property type="component" value="Unassembled WGS sequence"/>
</dbReference>
<sequence>MEEHINRMTDVHNQLLAIGEDIKENLFIAMMLCSLPESYNSLINAFESRPEKDLTLSLVKGKLLDEYRRRTNCFASAHEEGNTALKVQGGIRQTTGTGTNYRTSQCFFCKRKGHVKKECRKYKAWKEKAEKANQVVENNNFCFSLQPNINDKKAWYIDSGATSQMTSDKEFFDNLCMNVKDNVTLADGKVIEIQGTGSGTIKCITKDNKERVITVTNVLYVPDLYGNLLSVKRISDNGFKMEFIGNECNIIKDNEIIATADSIGNLYKLRVNHKALITIDKHNKKCIHTWHRKLGHRDPEAIMQLCKMELAYNINIEPCNIKETCKTCIKGKMARKTFPKKSERRTKEILELIHSDVCGPMHTTTPGGKRHLLTFIDDYSGYTEVYLLSHKSEVYQKFKEYLAFVKNKYNKKPKVIRSDRGKEYVNHNLISYLKDEGIKMELTAPYSPQQNGKAERKNRYLIEMARCMIIDSEKPSFKDIHVFGCEAYVHIPDERRRKLDVKAKKLHFVGYSNESKAFRLLDKDTNKIVVSRDVIFLDNASKQEESEGLDKERFAQSDAEIELGNMQLIENNEEKLDHEEEIRKIQKTRIDQEKGHMTPRRSERINKGVPPLRLDQYAGIAIKETDWNEAKRIVRYLKATIGYKLRLGYNSKEEQLIGYADANWAESRNDRKSNSGYVFKYWGSTISWTCRKQTCVALSSAEAEYIALSEACQEGLWIIKLLEDFCEVTNLPIKLYEDNQSCIKLSSNQKFSKRSKHIDTKYHFIKELQEGNVIKLTYCHTNDMLADMLTKPLQSTKLKQLSQECGLSTINDVDVEEEC</sequence>
<keyword evidence="1" id="KW-0378">Hydrolase</keyword>
<dbReference type="GO" id="GO:0008233">
    <property type="term" value="F:peptidase activity"/>
    <property type="evidence" value="ECO:0007669"/>
    <property type="project" value="UniProtKB-KW"/>
</dbReference>
<dbReference type="InterPro" id="IPR012337">
    <property type="entry name" value="RNaseH-like_sf"/>
</dbReference>
<dbReference type="Pfam" id="PF22936">
    <property type="entry name" value="Pol_BBD"/>
    <property type="match status" value="1"/>
</dbReference>
<dbReference type="InterPro" id="IPR057670">
    <property type="entry name" value="SH3_retrovirus"/>
</dbReference>
<dbReference type="InterPro" id="IPR001878">
    <property type="entry name" value="Znf_CCHC"/>
</dbReference>
<evidence type="ECO:0000259" key="4">
    <source>
        <dbReference type="PROSITE" id="PS50994"/>
    </source>
</evidence>
<dbReference type="InterPro" id="IPR039537">
    <property type="entry name" value="Retrotran_Ty1/copia-like"/>
</dbReference>
<dbReference type="Pfam" id="PF13976">
    <property type="entry name" value="gag_pre-integrs"/>
    <property type="match status" value="1"/>
</dbReference>
<accession>A0AAD9VLG6</accession>
<evidence type="ECO:0000259" key="3">
    <source>
        <dbReference type="PROSITE" id="PS50158"/>
    </source>
</evidence>
<proteinExistence type="predicted"/>
<dbReference type="InterPro" id="IPR054722">
    <property type="entry name" value="PolX-like_BBD"/>
</dbReference>
<dbReference type="InterPro" id="IPR025724">
    <property type="entry name" value="GAG-pre-integrase_dom"/>
</dbReference>
<dbReference type="Gene3D" id="4.10.60.10">
    <property type="entry name" value="Zinc finger, CCHC-type"/>
    <property type="match status" value="1"/>
</dbReference>
<feature type="domain" description="CCHC-type" evidence="3">
    <location>
        <begin position="106"/>
        <end position="121"/>
    </location>
</feature>
<dbReference type="PROSITE" id="PS50158">
    <property type="entry name" value="ZF_CCHC"/>
    <property type="match status" value="1"/>
</dbReference>
<dbReference type="Pfam" id="PF25597">
    <property type="entry name" value="SH3_retrovirus"/>
    <property type="match status" value="1"/>
</dbReference>
<feature type="domain" description="Integrase catalytic" evidence="4">
    <location>
        <begin position="335"/>
        <end position="466"/>
    </location>
</feature>
<dbReference type="PROSITE" id="PS50994">
    <property type="entry name" value="INTEGRASE"/>
    <property type="match status" value="1"/>
</dbReference>
<dbReference type="PANTHER" id="PTHR42648">
    <property type="entry name" value="TRANSPOSASE, PUTATIVE-RELATED"/>
    <property type="match status" value="1"/>
</dbReference>
<dbReference type="GO" id="GO:0015074">
    <property type="term" value="P:DNA integration"/>
    <property type="evidence" value="ECO:0007669"/>
    <property type="project" value="InterPro"/>
</dbReference>
<keyword evidence="6" id="KW-1185">Reference proteome</keyword>
<dbReference type="InterPro" id="IPR001584">
    <property type="entry name" value="Integrase_cat-core"/>
</dbReference>
<dbReference type="EMBL" id="JAIFRP010000151">
    <property type="protein sequence ID" value="KAK2578839.1"/>
    <property type="molecule type" value="Genomic_DNA"/>
</dbReference>
<evidence type="ECO:0000256" key="2">
    <source>
        <dbReference type="PROSITE-ProRule" id="PRU00047"/>
    </source>
</evidence>
<evidence type="ECO:0000256" key="1">
    <source>
        <dbReference type="ARBA" id="ARBA00022670"/>
    </source>
</evidence>
<dbReference type="GO" id="GO:0003676">
    <property type="term" value="F:nucleic acid binding"/>
    <property type="evidence" value="ECO:0007669"/>
    <property type="project" value="InterPro"/>
</dbReference>
<reference evidence="5" key="1">
    <citation type="submission" date="2021-08" db="EMBL/GenBank/DDBJ databases">
        <authorList>
            <person name="Misof B."/>
            <person name="Oliver O."/>
            <person name="Podsiadlowski L."/>
            <person name="Donath A."/>
            <person name="Peters R."/>
            <person name="Mayer C."/>
            <person name="Rust J."/>
            <person name="Gunkel S."/>
            <person name="Lesny P."/>
            <person name="Martin S."/>
            <person name="Oeyen J.P."/>
            <person name="Petersen M."/>
            <person name="Panagiotis P."/>
            <person name="Wilbrandt J."/>
            <person name="Tanja T."/>
        </authorList>
    </citation>
    <scope>NUCLEOTIDE SEQUENCE</scope>
    <source>
        <strain evidence="5">GBR_01_08_01A</strain>
        <tissue evidence="5">Thorax + abdomen</tissue>
    </source>
</reference>
<dbReference type="CDD" id="cd09272">
    <property type="entry name" value="RNase_HI_RT_Ty1"/>
    <property type="match status" value="1"/>
</dbReference>
<dbReference type="Pfam" id="PF00665">
    <property type="entry name" value="rve"/>
    <property type="match status" value="1"/>
</dbReference>
<dbReference type="InterPro" id="IPR036875">
    <property type="entry name" value="Znf_CCHC_sf"/>
</dbReference>
<keyword evidence="1" id="KW-0645">Protease</keyword>
<dbReference type="InterPro" id="IPR036397">
    <property type="entry name" value="RNaseH_sf"/>
</dbReference>
<evidence type="ECO:0000313" key="6">
    <source>
        <dbReference type="Proteomes" id="UP001258017"/>
    </source>
</evidence>
<dbReference type="PANTHER" id="PTHR42648:SF28">
    <property type="entry name" value="TRANSPOSON-ENCODED PROTEIN WITH RIBONUCLEASE H-LIKE AND RETROVIRUS ZINC FINGER-LIKE DOMAINS"/>
    <property type="match status" value="1"/>
</dbReference>
<dbReference type="GO" id="GO:0006508">
    <property type="term" value="P:proteolysis"/>
    <property type="evidence" value="ECO:0007669"/>
    <property type="project" value="UniProtKB-KW"/>
</dbReference>
<dbReference type="Pfam" id="PF14223">
    <property type="entry name" value="Retrotran_gag_2"/>
    <property type="match status" value="1"/>
</dbReference>
<protein>
    <recommendedName>
        <fullName evidence="7">Retrovirus-related Pol polyprotein from transposon TNT 1-94</fullName>
    </recommendedName>
</protein>
<dbReference type="AlphaFoldDB" id="A0AAD9VLG6"/>
<evidence type="ECO:0000313" key="5">
    <source>
        <dbReference type="EMBL" id="KAK2578839.1"/>
    </source>
</evidence>
<organism evidence="5 6">
    <name type="scientific">Odynerus spinipes</name>
    <dbReference type="NCBI Taxonomy" id="1348599"/>
    <lineage>
        <taxon>Eukaryota</taxon>
        <taxon>Metazoa</taxon>
        <taxon>Ecdysozoa</taxon>
        <taxon>Arthropoda</taxon>
        <taxon>Hexapoda</taxon>
        <taxon>Insecta</taxon>
        <taxon>Pterygota</taxon>
        <taxon>Neoptera</taxon>
        <taxon>Endopterygota</taxon>
        <taxon>Hymenoptera</taxon>
        <taxon>Apocrita</taxon>
        <taxon>Aculeata</taxon>
        <taxon>Vespoidea</taxon>
        <taxon>Vespidae</taxon>
        <taxon>Eumeninae</taxon>
        <taxon>Odynerus</taxon>
    </lineage>
</organism>
<keyword evidence="2" id="KW-0479">Metal-binding</keyword>
<dbReference type="SUPFAM" id="SSF53098">
    <property type="entry name" value="Ribonuclease H-like"/>
    <property type="match status" value="1"/>
</dbReference>
<keyword evidence="2" id="KW-0863">Zinc-finger</keyword>
<comment type="caution">
    <text evidence="5">The sequence shown here is derived from an EMBL/GenBank/DDBJ whole genome shotgun (WGS) entry which is preliminary data.</text>
</comment>
<dbReference type="SUPFAM" id="SSF57756">
    <property type="entry name" value="Retrovirus zinc finger-like domains"/>
    <property type="match status" value="1"/>
</dbReference>